<evidence type="ECO:0000313" key="1">
    <source>
        <dbReference type="EMBL" id="GJS76795.1"/>
    </source>
</evidence>
<protein>
    <submittedName>
        <fullName evidence="1">Uncharacterized protein</fullName>
    </submittedName>
</protein>
<name>A0ABQ4YIJ7_9ASTR</name>
<gene>
    <name evidence="1" type="ORF">Tco_0726676</name>
</gene>
<reference evidence="1" key="1">
    <citation type="journal article" date="2022" name="Int. J. Mol. Sci.">
        <title>Draft Genome of Tanacetum Coccineum: Genomic Comparison of Closely Related Tanacetum-Family Plants.</title>
        <authorList>
            <person name="Yamashiro T."/>
            <person name="Shiraishi A."/>
            <person name="Nakayama K."/>
            <person name="Satake H."/>
        </authorList>
    </citation>
    <scope>NUCLEOTIDE SEQUENCE</scope>
</reference>
<proteinExistence type="predicted"/>
<organism evidence="1 2">
    <name type="scientific">Tanacetum coccineum</name>
    <dbReference type="NCBI Taxonomy" id="301880"/>
    <lineage>
        <taxon>Eukaryota</taxon>
        <taxon>Viridiplantae</taxon>
        <taxon>Streptophyta</taxon>
        <taxon>Embryophyta</taxon>
        <taxon>Tracheophyta</taxon>
        <taxon>Spermatophyta</taxon>
        <taxon>Magnoliopsida</taxon>
        <taxon>eudicotyledons</taxon>
        <taxon>Gunneridae</taxon>
        <taxon>Pentapetalae</taxon>
        <taxon>asterids</taxon>
        <taxon>campanulids</taxon>
        <taxon>Asterales</taxon>
        <taxon>Asteraceae</taxon>
        <taxon>Asteroideae</taxon>
        <taxon>Anthemideae</taxon>
        <taxon>Anthemidinae</taxon>
        <taxon>Tanacetum</taxon>
    </lineage>
</organism>
<evidence type="ECO:0000313" key="2">
    <source>
        <dbReference type="Proteomes" id="UP001151760"/>
    </source>
</evidence>
<dbReference type="Proteomes" id="UP001151760">
    <property type="component" value="Unassembled WGS sequence"/>
</dbReference>
<sequence>MGRSRNDVPGALLHNTIAPVMRERPLSVDAYLNLADPDEDAIAVRQGEERVVSEQPKKVKNRRLVKQSHDLPAKKLRTDHPSLASGTSGKTLANLEQIMPEGSHLLAREQPVAPSVVPPCQEGEGFVDLSAQGSYQDLVLRRAATDVGPSHPEESLSSDNSFYEIPNVDPAMAKRWFVPKWNITNDSLLDDAFSCRTLADRVSPPAFFSDLHTMGYDQLFIEFNVRAVRQICLGSELLAVRDGDWCSLGGSPKLAEYGLCHLLALSPMPLRLASGLGKSLKWCTEAGDKIVSFDVGTGWLISEAGLEAGHEHGSAGRSLSVVDAYNPEAAKANCIDAVKALEDVDFRLVNLLKSKKDAGMDEVLDCFLLDGPSADLPEAGAKKHVAALRKIMIDIVSDPLSFQTWVGEASTSAAPLSVKDYLEEDTDEALGSVVSIPQLEVPYL</sequence>
<comment type="caution">
    <text evidence="1">The sequence shown here is derived from an EMBL/GenBank/DDBJ whole genome shotgun (WGS) entry which is preliminary data.</text>
</comment>
<reference evidence="1" key="2">
    <citation type="submission" date="2022-01" db="EMBL/GenBank/DDBJ databases">
        <authorList>
            <person name="Yamashiro T."/>
            <person name="Shiraishi A."/>
            <person name="Satake H."/>
            <person name="Nakayama K."/>
        </authorList>
    </citation>
    <scope>NUCLEOTIDE SEQUENCE</scope>
</reference>
<dbReference type="EMBL" id="BQNB010010402">
    <property type="protein sequence ID" value="GJS76795.1"/>
    <property type="molecule type" value="Genomic_DNA"/>
</dbReference>
<accession>A0ABQ4YIJ7</accession>
<keyword evidence="2" id="KW-1185">Reference proteome</keyword>